<dbReference type="PATRIC" id="fig|999432.5.peg.235"/>
<dbReference type="HOGENOM" id="CLU_037413_0_0_12"/>
<name>A0A0E2E7J4_TREDN</name>
<organism evidence="2">
    <name type="scientific">Treponema denticola H-22</name>
    <dbReference type="NCBI Taxonomy" id="999432"/>
    <lineage>
        <taxon>Bacteria</taxon>
        <taxon>Pseudomonadati</taxon>
        <taxon>Spirochaetota</taxon>
        <taxon>Spirochaetia</taxon>
        <taxon>Spirochaetales</taxon>
        <taxon>Treponemataceae</taxon>
        <taxon>Treponema</taxon>
    </lineage>
</organism>
<accession>A0A0E2E7J4</accession>
<dbReference type="GO" id="GO:0047355">
    <property type="term" value="F:CDP-glycerol glycerophosphotransferase activity"/>
    <property type="evidence" value="ECO:0007669"/>
    <property type="project" value="InterPro"/>
</dbReference>
<keyword evidence="1" id="KW-0812">Transmembrane</keyword>
<keyword evidence="1" id="KW-0472">Membrane</keyword>
<evidence type="ECO:0000313" key="2">
    <source>
        <dbReference type="EMBL" id="EMB36036.1"/>
    </source>
</evidence>
<dbReference type="Gene3D" id="3.40.50.12580">
    <property type="match status" value="1"/>
</dbReference>
<reference evidence="2" key="1">
    <citation type="submission" date="2012-01" db="EMBL/GenBank/DDBJ databases">
        <title>The Genome Sequence of Treponema denticola H-22.</title>
        <authorList>
            <consortium name="The Broad Institute Genome Sequencing Platform"/>
            <person name="Earl A."/>
            <person name="Ward D."/>
            <person name="Feldgarden M."/>
            <person name="Gevers D."/>
            <person name="Blanton J.M."/>
            <person name="Fenno C.J."/>
            <person name="Baranova O.V."/>
            <person name="Mathney J."/>
            <person name="Dewhirst F.E."/>
            <person name="Izard J."/>
            <person name="Young S.K."/>
            <person name="Zeng Q."/>
            <person name="Gargeya S."/>
            <person name="Fitzgerald M."/>
            <person name="Haas B."/>
            <person name="Abouelleil A."/>
            <person name="Alvarado L."/>
            <person name="Arachchi H.M."/>
            <person name="Berlin A."/>
            <person name="Chapman S.B."/>
            <person name="Gearin G."/>
            <person name="Goldberg J."/>
            <person name="Griggs A."/>
            <person name="Gujja S."/>
            <person name="Hansen M."/>
            <person name="Heiman D."/>
            <person name="Howarth C."/>
            <person name="Larimer J."/>
            <person name="Lui A."/>
            <person name="MacDonald P.J.P."/>
            <person name="McCowen C."/>
            <person name="Montmayeur A."/>
            <person name="Murphy C."/>
            <person name="Neiman D."/>
            <person name="Pearson M."/>
            <person name="Priest M."/>
            <person name="Roberts A."/>
            <person name="Saif S."/>
            <person name="Shea T."/>
            <person name="Sisk P."/>
            <person name="Stolte C."/>
            <person name="Sykes S."/>
            <person name="Wortman J."/>
            <person name="Nusbaum C."/>
            <person name="Birren B."/>
        </authorList>
    </citation>
    <scope>NUCLEOTIDE SEQUENCE [LARGE SCALE GENOMIC DNA]</scope>
    <source>
        <strain evidence="2">H-22</strain>
    </source>
</reference>
<sequence>MKLKYFYCLFFLLLPVYAFAYLDPGTGSLLLYAVIGIASSVIFALRNLWYRILELVFSGKGKNAARKDLPDIIFHSEGKKYWHIFQPVIEALLKKDVPCAYISPDKSDPGLTFKTDDKNYQPINPGKALAAISYLNMVKTKLVVSTTPGLDVYMWKRSKNVKRYAHLFHAPTGVDFYEKYALSFYDDVFSVGPFTQKAQDFLDDYRNLPRKKFYPTGCTYYDYLVNEAAEKKKTIKPDGNTILYAPSWGKRSSVTKYKAEIISELIKTGMKVIFRPHPQSFISDKNIIDYIKNKFSDHPHFHLDSNNTGIESMASADILVTDLSGVLFDFAYLYTRPIILVNYETGVGGYEAEDIGNSGYDIEASLALAEKAGEDITKISEKIMFIMKNYDDVSDKIKSFREKNIYNFGSAGAAAAEHIINILKEEARK</sequence>
<dbReference type="SUPFAM" id="SSF53756">
    <property type="entry name" value="UDP-Glycosyltransferase/glycogen phosphorylase"/>
    <property type="match status" value="1"/>
</dbReference>
<protein>
    <recommendedName>
        <fullName evidence="3">CDP-glycerol:poly(Glycerophosphate) glycerophosphotransferase</fullName>
    </recommendedName>
</protein>
<dbReference type="GO" id="GO:0016020">
    <property type="term" value="C:membrane"/>
    <property type="evidence" value="ECO:0007669"/>
    <property type="project" value="InterPro"/>
</dbReference>
<dbReference type="Proteomes" id="UP000011705">
    <property type="component" value="Chromosome"/>
</dbReference>
<proteinExistence type="predicted"/>
<evidence type="ECO:0008006" key="3">
    <source>
        <dbReference type="Google" id="ProtNLM"/>
    </source>
</evidence>
<dbReference type="EMBL" id="AGDV01000001">
    <property type="protein sequence ID" value="EMB36036.1"/>
    <property type="molecule type" value="Genomic_DNA"/>
</dbReference>
<dbReference type="Pfam" id="PF04464">
    <property type="entry name" value="Glyphos_transf"/>
    <property type="match status" value="1"/>
</dbReference>
<feature type="transmembrane region" description="Helical" evidence="1">
    <location>
        <begin position="28"/>
        <end position="45"/>
    </location>
</feature>
<dbReference type="AlphaFoldDB" id="A0A0E2E7J4"/>
<keyword evidence="1" id="KW-1133">Transmembrane helix</keyword>
<dbReference type="RefSeq" id="WP_002682815.1">
    <property type="nucleotide sequence ID" value="NZ_CM001795.1"/>
</dbReference>
<gene>
    <name evidence="2" type="ORF">HMPREF9726_00228</name>
</gene>
<dbReference type="InterPro" id="IPR007554">
    <property type="entry name" value="Glycerophosphate_synth"/>
</dbReference>
<dbReference type="InterPro" id="IPR043148">
    <property type="entry name" value="TagF_C"/>
</dbReference>
<evidence type="ECO:0000256" key="1">
    <source>
        <dbReference type="SAM" id="Phobius"/>
    </source>
</evidence>
<comment type="caution">
    <text evidence="2">The sequence shown here is derived from an EMBL/GenBank/DDBJ whole genome shotgun (WGS) entry which is preliminary data.</text>
</comment>